<organism evidence="2 3">
    <name type="scientific">Panagrellus redivivus</name>
    <name type="common">Microworm</name>
    <dbReference type="NCBI Taxonomy" id="6233"/>
    <lineage>
        <taxon>Eukaryota</taxon>
        <taxon>Metazoa</taxon>
        <taxon>Ecdysozoa</taxon>
        <taxon>Nematoda</taxon>
        <taxon>Chromadorea</taxon>
        <taxon>Rhabditida</taxon>
        <taxon>Tylenchina</taxon>
        <taxon>Panagrolaimomorpha</taxon>
        <taxon>Panagrolaimoidea</taxon>
        <taxon>Panagrolaimidae</taxon>
        <taxon>Panagrellus</taxon>
    </lineage>
</organism>
<accession>A0A7E4VAB6</accession>
<protein>
    <submittedName>
        <fullName evidence="3">Uncharacterized protein</fullName>
    </submittedName>
</protein>
<name>A0A7E4VAB6_PANRE</name>
<feature type="compositionally biased region" description="Basic residues" evidence="1">
    <location>
        <begin position="199"/>
        <end position="210"/>
    </location>
</feature>
<evidence type="ECO:0000313" key="3">
    <source>
        <dbReference type="WBParaSite" id="Pan_g18555.t1"/>
    </source>
</evidence>
<sequence length="348" mass="38919">MITDTRRRMPPPPPEPQPWAITASTDNANLRVRLHGRARAQVENADGSSHPIGPIPTASTPEAMPSSKNRRNARSVKQRRKMKLHNRKDDIPDCESLEIVDFDETNPDPSLIVRSEDESSFRPANSDHDFYDRQEDPSPPNAEVKVSLTDINGSEAANAASYESSFHSIGESGLAPSGSNSEYGPPTSTLPSNAGTTERRHRRRRLRKRRPGDPSPIVQMIQSLLENCGKAVTDFFLYLCSLIKVSSTHPTPTGVLIVIVCTYFCISYIEVSLAGMVQLVFEWLWPTLHIMLRMIERGFKGIAGFFAGLDDVAESSYCDMASMWCDYFDLMCDSRCSFTKFALDRLRN</sequence>
<evidence type="ECO:0000313" key="2">
    <source>
        <dbReference type="Proteomes" id="UP000492821"/>
    </source>
</evidence>
<reference evidence="2" key="1">
    <citation type="journal article" date="2013" name="Genetics">
        <title>The draft genome and transcriptome of Panagrellus redivivus are shaped by the harsh demands of a free-living lifestyle.</title>
        <authorList>
            <person name="Srinivasan J."/>
            <person name="Dillman A.R."/>
            <person name="Macchietto M.G."/>
            <person name="Heikkinen L."/>
            <person name="Lakso M."/>
            <person name="Fracchia K.M."/>
            <person name="Antoshechkin I."/>
            <person name="Mortazavi A."/>
            <person name="Wong G."/>
            <person name="Sternberg P.W."/>
        </authorList>
    </citation>
    <scope>NUCLEOTIDE SEQUENCE [LARGE SCALE GENOMIC DNA]</scope>
    <source>
        <strain evidence="2">MT8872</strain>
    </source>
</reference>
<dbReference type="AlphaFoldDB" id="A0A7E4VAB6"/>
<feature type="region of interest" description="Disordered" evidence="1">
    <location>
        <begin position="1"/>
        <end position="23"/>
    </location>
</feature>
<feature type="region of interest" description="Disordered" evidence="1">
    <location>
        <begin position="168"/>
        <end position="215"/>
    </location>
</feature>
<proteinExistence type="predicted"/>
<reference evidence="3" key="2">
    <citation type="submission" date="2020-10" db="UniProtKB">
        <authorList>
            <consortium name="WormBaseParasite"/>
        </authorList>
    </citation>
    <scope>IDENTIFICATION</scope>
</reference>
<dbReference type="WBParaSite" id="Pan_g18555.t1">
    <property type="protein sequence ID" value="Pan_g18555.t1"/>
    <property type="gene ID" value="Pan_g18555"/>
</dbReference>
<evidence type="ECO:0000256" key="1">
    <source>
        <dbReference type="SAM" id="MobiDB-lite"/>
    </source>
</evidence>
<feature type="compositionally biased region" description="Acidic residues" evidence="1">
    <location>
        <begin position="92"/>
        <end position="106"/>
    </location>
</feature>
<feature type="compositionally biased region" description="Basic and acidic residues" evidence="1">
    <location>
        <begin position="114"/>
        <end position="136"/>
    </location>
</feature>
<dbReference type="Proteomes" id="UP000492821">
    <property type="component" value="Unassembled WGS sequence"/>
</dbReference>
<keyword evidence="2" id="KW-1185">Reference proteome</keyword>
<feature type="region of interest" description="Disordered" evidence="1">
    <location>
        <begin position="35"/>
        <end position="142"/>
    </location>
</feature>
<feature type="compositionally biased region" description="Polar residues" evidence="1">
    <location>
        <begin position="177"/>
        <end position="196"/>
    </location>
</feature>
<feature type="compositionally biased region" description="Basic residues" evidence="1">
    <location>
        <begin position="68"/>
        <end position="86"/>
    </location>
</feature>